<dbReference type="AlphaFoldDB" id="M8C5K7"/>
<protein>
    <submittedName>
        <fullName evidence="1">Uncharacterized protein</fullName>
    </submittedName>
</protein>
<proteinExistence type="predicted"/>
<dbReference type="EnsemblPlants" id="EMT29318">
    <property type="protein sequence ID" value="EMT29318"/>
    <property type="gene ID" value="F775_11584"/>
</dbReference>
<accession>M8C5K7</accession>
<reference evidence="1" key="1">
    <citation type="submission" date="2015-06" db="UniProtKB">
        <authorList>
            <consortium name="EnsemblPlants"/>
        </authorList>
    </citation>
    <scope>IDENTIFICATION</scope>
</reference>
<evidence type="ECO:0000313" key="1">
    <source>
        <dbReference type="EnsemblPlants" id="EMT29318"/>
    </source>
</evidence>
<name>M8C5K7_AEGTA</name>
<organism evidence="1">
    <name type="scientific">Aegilops tauschii</name>
    <name type="common">Tausch's goatgrass</name>
    <name type="synonym">Aegilops squarrosa</name>
    <dbReference type="NCBI Taxonomy" id="37682"/>
    <lineage>
        <taxon>Eukaryota</taxon>
        <taxon>Viridiplantae</taxon>
        <taxon>Streptophyta</taxon>
        <taxon>Embryophyta</taxon>
        <taxon>Tracheophyta</taxon>
        <taxon>Spermatophyta</taxon>
        <taxon>Magnoliopsida</taxon>
        <taxon>Liliopsida</taxon>
        <taxon>Poales</taxon>
        <taxon>Poaceae</taxon>
        <taxon>BOP clade</taxon>
        <taxon>Pooideae</taxon>
        <taxon>Triticodae</taxon>
        <taxon>Triticeae</taxon>
        <taxon>Triticinae</taxon>
        <taxon>Aegilops</taxon>
    </lineage>
</organism>
<sequence length="75" mass="8916">MHSKWLTHFHDGAFQLPSIKSMEMDIKEWDEYMKRYSREYFHGSCAGALHIWYNDQLCQDMGCEPGRKKGFLQIG</sequence>